<evidence type="ECO:0000256" key="3">
    <source>
        <dbReference type="ARBA" id="ARBA00013109"/>
    </source>
</evidence>
<dbReference type="AlphaFoldDB" id="A0A3D8M7B9"/>
<keyword evidence="5 9" id="KW-0627">Porphyrin biosynthesis</keyword>
<feature type="domain" description="Tetrapyrrole biosynthesis uroporphyrinogen III synthase" evidence="10">
    <location>
        <begin position="15"/>
        <end position="229"/>
    </location>
</feature>
<dbReference type="CDD" id="cd06578">
    <property type="entry name" value="HemD"/>
    <property type="match status" value="1"/>
</dbReference>
<dbReference type="Proteomes" id="UP000256561">
    <property type="component" value="Unassembled WGS sequence"/>
</dbReference>
<evidence type="ECO:0000313" key="11">
    <source>
        <dbReference type="EMBL" id="RDV25479.1"/>
    </source>
</evidence>
<dbReference type="RefSeq" id="WP_115593133.1">
    <property type="nucleotide sequence ID" value="NZ_QRHA01000006.1"/>
</dbReference>
<dbReference type="PANTHER" id="PTHR38042">
    <property type="entry name" value="UROPORPHYRINOGEN-III SYNTHASE, CHLOROPLASTIC"/>
    <property type="match status" value="1"/>
</dbReference>
<dbReference type="InterPro" id="IPR036108">
    <property type="entry name" value="4pyrrol_syn_uPrphyn_synt_sf"/>
</dbReference>
<evidence type="ECO:0000256" key="9">
    <source>
        <dbReference type="RuleBase" id="RU366031"/>
    </source>
</evidence>
<evidence type="ECO:0000256" key="1">
    <source>
        <dbReference type="ARBA" id="ARBA00004772"/>
    </source>
</evidence>
<sequence>MYLLTRPAPKLQTSTAAFRAAGLAVTGVAPLDIRFDSEVIEQLRQTLAASNVDTLIVTSTFAAEALLTLSLRVETSPTLIAVGSSTAALLRTAGHMVTVPASQDSEGVLETAQLKQAKGQTLVIIKGREGRTLIADSLRAGGNTVVEMPVYFRKMLPSPVTTNDWQWPDVKGIITTSAEMAQSMFDSYPAAPLLNIPWLAVSNRVADTVKANGVARVGVCQGASDTALIHWVKENWE</sequence>
<dbReference type="Gene3D" id="3.40.50.10090">
    <property type="match status" value="2"/>
</dbReference>
<dbReference type="Pfam" id="PF02602">
    <property type="entry name" value="HEM4"/>
    <property type="match status" value="1"/>
</dbReference>
<dbReference type="SUPFAM" id="SSF69618">
    <property type="entry name" value="HemD-like"/>
    <property type="match status" value="1"/>
</dbReference>
<evidence type="ECO:0000256" key="8">
    <source>
        <dbReference type="ARBA" id="ARBA00048617"/>
    </source>
</evidence>
<dbReference type="OrthoDB" id="9787650at2"/>
<name>A0A3D8M7B9_9ALTE</name>
<evidence type="ECO:0000256" key="7">
    <source>
        <dbReference type="ARBA" id="ARBA00040167"/>
    </source>
</evidence>
<comment type="catalytic activity">
    <reaction evidence="8 9">
        <text>hydroxymethylbilane = uroporphyrinogen III + H2O</text>
        <dbReference type="Rhea" id="RHEA:18965"/>
        <dbReference type="ChEBI" id="CHEBI:15377"/>
        <dbReference type="ChEBI" id="CHEBI:57308"/>
        <dbReference type="ChEBI" id="CHEBI:57845"/>
        <dbReference type="EC" id="4.2.1.75"/>
    </reaction>
</comment>
<gene>
    <name evidence="11" type="ORF">DXV75_09255</name>
</gene>
<comment type="similarity">
    <text evidence="2 9">Belongs to the uroporphyrinogen-III synthase family.</text>
</comment>
<dbReference type="GO" id="GO:0006780">
    <property type="term" value="P:uroporphyrinogen III biosynthetic process"/>
    <property type="evidence" value="ECO:0007669"/>
    <property type="project" value="UniProtKB-UniRule"/>
</dbReference>
<reference evidence="12" key="1">
    <citation type="submission" date="2018-08" db="EMBL/GenBank/DDBJ databases">
        <authorList>
            <person name="Zhang J."/>
            <person name="Du Z.-J."/>
        </authorList>
    </citation>
    <scope>NUCLEOTIDE SEQUENCE [LARGE SCALE GENOMIC DNA]</scope>
    <source>
        <strain evidence="12">KCTC 52655</strain>
    </source>
</reference>
<dbReference type="InterPro" id="IPR003754">
    <property type="entry name" value="4pyrrol_synth_uPrphyn_synth"/>
</dbReference>
<dbReference type="EC" id="4.2.1.75" evidence="3 9"/>
<organism evidence="11 12">
    <name type="scientific">Alteromonas aestuariivivens</name>
    <dbReference type="NCBI Taxonomy" id="1938339"/>
    <lineage>
        <taxon>Bacteria</taxon>
        <taxon>Pseudomonadati</taxon>
        <taxon>Pseudomonadota</taxon>
        <taxon>Gammaproteobacteria</taxon>
        <taxon>Alteromonadales</taxon>
        <taxon>Alteromonadaceae</taxon>
        <taxon>Alteromonas/Salinimonas group</taxon>
        <taxon>Alteromonas</taxon>
    </lineage>
</organism>
<evidence type="ECO:0000256" key="5">
    <source>
        <dbReference type="ARBA" id="ARBA00023244"/>
    </source>
</evidence>
<evidence type="ECO:0000256" key="2">
    <source>
        <dbReference type="ARBA" id="ARBA00008133"/>
    </source>
</evidence>
<evidence type="ECO:0000256" key="4">
    <source>
        <dbReference type="ARBA" id="ARBA00023239"/>
    </source>
</evidence>
<comment type="pathway">
    <text evidence="1 9">Porphyrin-containing compound metabolism; protoporphyrin-IX biosynthesis; coproporphyrinogen-III from 5-aminolevulinate: step 3/4.</text>
</comment>
<dbReference type="InterPro" id="IPR039793">
    <property type="entry name" value="UROS/Hem4"/>
</dbReference>
<evidence type="ECO:0000259" key="10">
    <source>
        <dbReference type="Pfam" id="PF02602"/>
    </source>
</evidence>
<keyword evidence="4 9" id="KW-0456">Lyase</keyword>
<protein>
    <recommendedName>
        <fullName evidence="7 9">Uroporphyrinogen-III synthase</fullName>
        <ecNumber evidence="3 9">4.2.1.75</ecNumber>
    </recommendedName>
</protein>
<comment type="caution">
    <text evidence="11">The sequence shown here is derived from an EMBL/GenBank/DDBJ whole genome shotgun (WGS) entry which is preliminary data.</text>
</comment>
<proteinExistence type="inferred from homology"/>
<dbReference type="EMBL" id="QRHA01000006">
    <property type="protein sequence ID" value="RDV25479.1"/>
    <property type="molecule type" value="Genomic_DNA"/>
</dbReference>
<dbReference type="GO" id="GO:0006782">
    <property type="term" value="P:protoporphyrinogen IX biosynthetic process"/>
    <property type="evidence" value="ECO:0007669"/>
    <property type="project" value="UniProtKB-UniRule"/>
</dbReference>
<accession>A0A3D8M7B9</accession>
<evidence type="ECO:0000256" key="6">
    <source>
        <dbReference type="ARBA" id="ARBA00037589"/>
    </source>
</evidence>
<dbReference type="PANTHER" id="PTHR38042:SF1">
    <property type="entry name" value="UROPORPHYRINOGEN-III SYNTHASE, CHLOROPLASTIC"/>
    <property type="match status" value="1"/>
</dbReference>
<keyword evidence="12" id="KW-1185">Reference proteome</keyword>
<dbReference type="GO" id="GO:0004852">
    <property type="term" value="F:uroporphyrinogen-III synthase activity"/>
    <property type="evidence" value="ECO:0007669"/>
    <property type="project" value="UniProtKB-UniRule"/>
</dbReference>
<comment type="function">
    <text evidence="6 9">Catalyzes cyclization of the linear tetrapyrrole, hydroxymethylbilane, to the macrocyclic uroporphyrinogen III.</text>
</comment>
<evidence type="ECO:0000313" key="12">
    <source>
        <dbReference type="Proteomes" id="UP000256561"/>
    </source>
</evidence>